<dbReference type="InterPro" id="IPR029055">
    <property type="entry name" value="Ntn_hydrolases_N"/>
</dbReference>
<dbReference type="RefSeq" id="WP_062369238.1">
    <property type="nucleotide sequence ID" value="NZ_LNCD01000036.1"/>
</dbReference>
<keyword evidence="2" id="KW-1185">Reference proteome</keyword>
<proteinExistence type="predicted"/>
<evidence type="ECO:0000313" key="2">
    <source>
        <dbReference type="Proteomes" id="UP000068164"/>
    </source>
</evidence>
<dbReference type="Gene3D" id="3.60.20.10">
    <property type="entry name" value="Glutamine Phosphoribosylpyrophosphate, subunit 1, domain 1"/>
    <property type="match status" value="1"/>
</dbReference>
<dbReference type="PANTHER" id="PTHR39328">
    <property type="entry name" value="BLL2871 PROTEIN"/>
    <property type="match status" value="1"/>
</dbReference>
<sequence length="253" mass="27118">MTWSIVAREPETGHLAIAVATRFFAVGGVVPHIRGRVGGVATQAFVSPLYGTDGLAMLAAGKSPEEIIPALTGRDEGRDQRQLHLVDAKGRNAAFTGAKCIDWAGHLVDDNVSVAGNMLAGPQVIAETLSTFKKTAGRPLAERLLEAMQAGEDAGGDKRGKQSAALVIYRDQDFAWLNLRVDDHADPLGELNRLYAVAKERYLHVAETMPTRDNPSGMIDRREIDERIAGLEAERVAAGRPSASFATPLKPAT</sequence>
<dbReference type="SUPFAM" id="SSF56235">
    <property type="entry name" value="N-terminal nucleophile aminohydrolases (Ntn hydrolases)"/>
    <property type="match status" value="1"/>
</dbReference>
<protein>
    <submittedName>
        <fullName evidence="1">Pilus assembly protein</fullName>
    </submittedName>
</protein>
<dbReference type="EMBL" id="LNCD01000036">
    <property type="protein sequence ID" value="KWV56514.1"/>
    <property type="molecule type" value="Genomic_DNA"/>
</dbReference>
<dbReference type="PANTHER" id="PTHR39328:SF1">
    <property type="entry name" value="BLL2871 PROTEIN"/>
    <property type="match status" value="1"/>
</dbReference>
<dbReference type="InterPro" id="IPR010430">
    <property type="entry name" value="DUF1028"/>
</dbReference>
<dbReference type="Pfam" id="PF06267">
    <property type="entry name" value="DUF1028"/>
    <property type="match status" value="1"/>
</dbReference>
<evidence type="ECO:0000313" key="1">
    <source>
        <dbReference type="EMBL" id="KWV56514.1"/>
    </source>
</evidence>
<reference evidence="1 2" key="1">
    <citation type="submission" date="2015-11" db="EMBL/GenBank/DDBJ databases">
        <title>Draft Genome Sequence of the Strain BR 10423 (Rhizobium sp.) isolated from nodules of Mimosa pudica.</title>
        <authorList>
            <person name="Barauna A.C."/>
            <person name="Zilli J.E."/>
            <person name="Simoes-Araujo J.L."/>
            <person name="Reis V.M."/>
            <person name="James E.K."/>
            <person name="Reis F.B.Jr."/>
            <person name="Rouws L.F."/>
            <person name="Passos S.R."/>
            <person name="Gois S.R."/>
        </authorList>
    </citation>
    <scope>NUCLEOTIDE SEQUENCE [LARGE SCALE GENOMIC DNA]</scope>
    <source>
        <strain evidence="1 2">BR10423</strain>
    </source>
</reference>
<name>A0A109JWQ7_9HYPH</name>
<dbReference type="Proteomes" id="UP000068164">
    <property type="component" value="Unassembled WGS sequence"/>
</dbReference>
<dbReference type="AlphaFoldDB" id="A0A109JWQ7"/>
<dbReference type="OrthoDB" id="9790012at2"/>
<accession>A0A109JWQ7</accession>
<organism evidence="1 2">
    <name type="scientific">Rhizobium altiplani</name>
    <dbReference type="NCBI Taxonomy" id="1864509"/>
    <lineage>
        <taxon>Bacteria</taxon>
        <taxon>Pseudomonadati</taxon>
        <taxon>Pseudomonadota</taxon>
        <taxon>Alphaproteobacteria</taxon>
        <taxon>Hyphomicrobiales</taxon>
        <taxon>Rhizobiaceae</taxon>
        <taxon>Rhizobium/Agrobacterium group</taxon>
        <taxon>Rhizobium</taxon>
    </lineage>
</organism>
<comment type="caution">
    <text evidence="1">The sequence shown here is derived from an EMBL/GenBank/DDBJ whole genome shotgun (WGS) entry which is preliminary data.</text>
</comment>
<gene>
    <name evidence="1" type="ORF">AS026_33645</name>
</gene>